<evidence type="ECO:0000256" key="3">
    <source>
        <dbReference type="ARBA" id="ARBA00023242"/>
    </source>
</evidence>
<dbReference type="CDD" id="cd22928">
    <property type="entry name" value="HFD_POLE3_DPB4"/>
    <property type="match status" value="1"/>
</dbReference>
<dbReference type="GO" id="GO:0006974">
    <property type="term" value="P:DNA damage response"/>
    <property type="evidence" value="ECO:0007669"/>
    <property type="project" value="TreeGrafter"/>
</dbReference>
<dbReference type="PANTHER" id="PTHR46172:SF1">
    <property type="entry name" value="DNA POLYMERASE EPSILON SUBUNIT 3"/>
    <property type="match status" value="1"/>
</dbReference>
<keyword evidence="2" id="KW-0235">DNA replication</keyword>
<dbReference type="SUPFAM" id="SSF47113">
    <property type="entry name" value="Histone-fold"/>
    <property type="match status" value="1"/>
</dbReference>
<dbReference type="Gene3D" id="1.10.20.10">
    <property type="entry name" value="Histone, subunit A"/>
    <property type="match status" value="1"/>
</dbReference>
<dbReference type="InterPro" id="IPR051377">
    <property type="entry name" value="DNA_Pol-Epsilon_Subunit"/>
</dbReference>
<dbReference type="PANTHER" id="PTHR46172">
    <property type="entry name" value="DNA POLYMERASE EPSILON SUBUNIT 3"/>
    <property type="match status" value="1"/>
</dbReference>
<comment type="caution">
    <text evidence="8">The sequence shown here is derived from an EMBL/GenBank/DDBJ whole genome shotgun (WGS) entry which is preliminary data.</text>
</comment>
<evidence type="ECO:0000256" key="1">
    <source>
        <dbReference type="ARBA" id="ARBA00004123"/>
    </source>
</evidence>
<keyword evidence="3" id="KW-0539">Nucleus</keyword>
<proteinExistence type="predicted"/>
<dbReference type="GO" id="GO:0006272">
    <property type="term" value="P:leading strand elongation"/>
    <property type="evidence" value="ECO:0007669"/>
    <property type="project" value="TreeGrafter"/>
</dbReference>
<dbReference type="GO" id="GO:0008622">
    <property type="term" value="C:epsilon DNA polymerase complex"/>
    <property type="evidence" value="ECO:0007669"/>
    <property type="project" value="TreeGrafter"/>
</dbReference>
<dbReference type="Pfam" id="PF00125">
    <property type="entry name" value="Histone"/>
    <property type="match status" value="1"/>
</dbReference>
<feature type="domain" description="Core Histone H2A/H2B/H3" evidence="7">
    <location>
        <begin position="28"/>
        <end position="78"/>
    </location>
</feature>
<dbReference type="eggNOG" id="KOG0870">
    <property type="taxonomic scope" value="Eukaryota"/>
</dbReference>
<feature type="region of interest" description="Disordered" evidence="6">
    <location>
        <begin position="96"/>
        <end position="227"/>
    </location>
</feature>
<accession>R4X7Y5</accession>
<dbReference type="GO" id="GO:0008623">
    <property type="term" value="C:CHRAC"/>
    <property type="evidence" value="ECO:0007669"/>
    <property type="project" value="TreeGrafter"/>
</dbReference>
<dbReference type="InterPro" id="IPR009072">
    <property type="entry name" value="Histone-fold"/>
</dbReference>
<comment type="subcellular location">
    <subcellularLocation>
        <location evidence="1">Nucleus</location>
    </subcellularLocation>
</comment>
<dbReference type="GO" id="GO:0031507">
    <property type="term" value="P:heterochromatin formation"/>
    <property type="evidence" value="ECO:0007669"/>
    <property type="project" value="TreeGrafter"/>
</dbReference>
<protein>
    <recommendedName>
        <fullName evidence="4">DNA polymerase epsilon subunit D</fullName>
    </recommendedName>
    <alternativeName>
        <fullName evidence="5">DNA polymerase II subunit D</fullName>
    </alternativeName>
</protein>
<sequence length="227" mass="25288">MPERIPTFEESIMPRSTIKACARTVLHADTAIKKEALTALAKGSSVFISYLTTHANEVAFSKKRKTIMPADVFEALKLIEFERFVADLKQTFEQTEADNKAKRERNKSMKDAPTSQAQEADTEADGDALPPSKRTRVENGDDTEMHEGGEAGEEENDEQEDADDDEDDEEEEDDDDDEADEEDEVEGEIDAADETTAANQLEDAVQEPDTVQEDDYDEVLDNGEDSD</sequence>
<dbReference type="EMBL" id="CAHR02000045">
    <property type="protein sequence ID" value="CCG81575.1"/>
    <property type="molecule type" value="Genomic_DNA"/>
</dbReference>
<feature type="compositionally biased region" description="Acidic residues" evidence="6">
    <location>
        <begin position="204"/>
        <end position="227"/>
    </location>
</feature>
<evidence type="ECO:0000256" key="6">
    <source>
        <dbReference type="SAM" id="MobiDB-lite"/>
    </source>
</evidence>
<dbReference type="AlphaFoldDB" id="R4X7Y5"/>
<gene>
    <name evidence="8" type="ORF">TAPDE_001426</name>
</gene>
<name>R4X7Y5_TAPDE</name>
<dbReference type="VEuPathDB" id="FungiDB:TAPDE_001426"/>
<dbReference type="InterPro" id="IPR007125">
    <property type="entry name" value="H2A/H2B/H3"/>
</dbReference>
<dbReference type="Proteomes" id="UP000013776">
    <property type="component" value="Unassembled WGS sequence"/>
</dbReference>
<evidence type="ECO:0000256" key="2">
    <source>
        <dbReference type="ARBA" id="ARBA00022705"/>
    </source>
</evidence>
<keyword evidence="9" id="KW-1185">Reference proteome</keyword>
<evidence type="ECO:0000313" key="9">
    <source>
        <dbReference type="Proteomes" id="UP000013776"/>
    </source>
</evidence>
<evidence type="ECO:0000256" key="4">
    <source>
        <dbReference type="ARBA" id="ARBA00039775"/>
    </source>
</evidence>
<feature type="compositionally biased region" description="Basic and acidic residues" evidence="6">
    <location>
        <begin position="97"/>
        <end position="110"/>
    </location>
</feature>
<reference evidence="8 9" key="1">
    <citation type="journal article" date="2013" name="MBio">
        <title>Genome sequencing of the plant pathogen Taphrina deformans, the causal agent of peach leaf curl.</title>
        <authorList>
            <person name="Cisse O.H."/>
            <person name="Almeida J.M.G.C.F."/>
            <person name="Fonseca A."/>
            <person name="Kumar A.A."/>
            <person name="Salojaervi J."/>
            <person name="Overmyer K."/>
            <person name="Hauser P.M."/>
            <person name="Pagni M."/>
        </authorList>
    </citation>
    <scope>NUCLEOTIDE SEQUENCE [LARGE SCALE GENOMIC DNA]</scope>
    <source>
        <strain evidence="9">PYCC 5710 / ATCC 11124 / CBS 356.35 / IMI 108563 / JCM 9778 / NBRC 8474</strain>
    </source>
</reference>
<dbReference type="STRING" id="1097556.R4X7Y5"/>
<feature type="compositionally biased region" description="Basic and acidic residues" evidence="6">
    <location>
        <begin position="135"/>
        <end position="149"/>
    </location>
</feature>
<evidence type="ECO:0000256" key="5">
    <source>
        <dbReference type="ARBA" id="ARBA00042096"/>
    </source>
</evidence>
<feature type="compositionally biased region" description="Acidic residues" evidence="6">
    <location>
        <begin position="150"/>
        <end position="193"/>
    </location>
</feature>
<organism evidence="8 9">
    <name type="scientific">Taphrina deformans (strain PYCC 5710 / ATCC 11124 / CBS 356.35 / IMI 108563 / JCM 9778 / NBRC 8474)</name>
    <name type="common">Peach leaf curl fungus</name>
    <name type="synonym">Lalaria deformans</name>
    <dbReference type="NCBI Taxonomy" id="1097556"/>
    <lineage>
        <taxon>Eukaryota</taxon>
        <taxon>Fungi</taxon>
        <taxon>Dikarya</taxon>
        <taxon>Ascomycota</taxon>
        <taxon>Taphrinomycotina</taxon>
        <taxon>Taphrinomycetes</taxon>
        <taxon>Taphrinales</taxon>
        <taxon>Taphrinaceae</taxon>
        <taxon>Taphrina</taxon>
    </lineage>
</organism>
<evidence type="ECO:0000259" key="7">
    <source>
        <dbReference type="Pfam" id="PF00125"/>
    </source>
</evidence>
<dbReference type="OrthoDB" id="1707486at2759"/>
<dbReference type="GO" id="GO:0031490">
    <property type="term" value="F:chromatin DNA binding"/>
    <property type="evidence" value="ECO:0007669"/>
    <property type="project" value="TreeGrafter"/>
</dbReference>
<evidence type="ECO:0000313" key="8">
    <source>
        <dbReference type="EMBL" id="CCG81575.1"/>
    </source>
</evidence>
<dbReference type="GO" id="GO:0046982">
    <property type="term" value="F:protein heterodimerization activity"/>
    <property type="evidence" value="ECO:0007669"/>
    <property type="project" value="InterPro"/>
</dbReference>